<reference evidence="1 2" key="1">
    <citation type="submission" date="2016-10" db="EMBL/GenBank/DDBJ databases">
        <title>The genome of Paramicrosporidium saccamoebae is the missing link in understanding Cryptomycota and Microsporidia evolution.</title>
        <authorList>
            <person name="Quandt C.A."/>
            <person name="Beaudet D."/>
            <person name="Corsaro D."/>
            <person name="Michel R."/>
            <person name="Corradi N."/>
            <person name="James T."/>
        </authorList>
    </citation>
    <scope>NUCLEOTIDE SEQUENCE [LARGE SCALE GENOMIC DNA]</scope>
    <source>
        <strain evidence="1 2">KSL3</strain>
    </source>
</reference>
<accession>A0A2H9TR23</accession>
<dbReference type="Proteomes" id="UP000240830">
    <property type="component" value="Unassembled WGS sequence"/>
</dbReference>
<evidence type="ECO:0000313" key="1">
    <source>
        <dbReference type="EMBL" id="PJF20130.1"/>
    </source>
</evidence>
<gene>
    <name evidence="1" type="ORF">PSACC_00051</name>
</gene>
<sequence length="163" mass="19188">MDDDDTMQCQLDLMHALQNRAPLRRLEPEEKPAWIGGQKADRSPRLVGLQAEFLQSSLAMQMRLRPQLERMAEARTRCVHSAHWREMRNEVRREAKRRREMNPEGEPKLLFQLQKEVERIPGWMDVQQEVRQSDPTTFLKPVQYDGFYVVKVFPSKDGSTIVL</sequence>
<proteinExistence type="predicted"/>
<organism evidence="1 2">
    <name type="scientific">Paramicrosporidium saccamoebae</name>
    <dbReference type="NCBI Taxonomy" id="1246581"/>
    <lineage>
        <taxon>Eukaryota</taxon>
        <taxon>Fungi</taxon>
        <taxon>Fungi incertae sedis</taxon>
        <taxon>Cryptomycota</taxon>
        <taxon>Cryptomycota incertae sedis</taxon>
        <taxon>Paramicrosporidium</taxon>
    </lineage>
</organism>
<keyword evidence="2" id="KW-1185">Reference proteome</keyword>
<protein>
    <submittedName>
        <fullName evidence="1">Uncharacterized protein</fullName>
    </submittedName>
</protein>
<dbReference type="AlphaFoldDB" id="A0A2H9TR23"/>
<comment type="caution">
    <text evidence="1">The sequence shown here is derived from an EMBL/GenBank/DDBJ whole genome shotgun (WGS) entry which is preliminary data.</text>
</comment>
<evidence type="ECO:0000313" key="2">
    <source>
        <dbReference type="Proteomes" id="UP000240830"/>
    </source>
</evidence>
<dbReference type="EMBL" id="MTSL01000005">
    <property type="protein sequence ID" value="PJF20130.1"/>
    <property type="molecule type" value="Genomic_DNA"/>
</dbReference>
<name>A0A2H9TR23_9FUNG</name>